<dbReference type="GO" id="GO:0005536">
    <property type="term" value="F:D-glucose binding"/>
    <property type="evidence" value="ECO:0007669"/>
    <property type="project" value="InterPro"/>
</dbReference>
<dbReference type="NCBIfam" id="TIGR00749">
    <property type="entry name" value="glk"/>
    <property type="match status" value="1"/>
</dbReference>
<dbReference type="InterPro" id="IPR003836">
    <property type="entry name" value="Glucokinase"/>
</dbReference>
<proteinExistence type="inferred from homology"/>
<dbReference type="Gene3D" id="3.30.420.40">
    <property type="match status" value="1"/>
</dbReference>
<dbReference type="AlphaFoldDB" id="A0A485M2E8"/>
<sequence>MKLIAGDIGGTKTTLALYTPQNGPERPLFEGTYPSRSYNSLKAIIAEFTERYDITGVDHAVFGVAGPVVGKRARITNLPWEIDAGYLQTELKIDRVSLINDLQAVAYSIPLLKDEDLLTLNTGVEAPTGPRAVIAAGTGLGEAYLTWDGSRYLAHASEGGHTEFGPTDAIELELLRYLMERFDHVSYERICSGTGIPNIYSFLKDQGRHEEPAWLAESLVREPDATAVIVNAALDSRKTCEICQETMRIFLSVLGAEAGNLALKILASGGVYIGGGIPPRLASIIRQSPFMEAYLSKGRLSSVISAFPVNLILNPKAGLIGAAHFGLDIMDTLP</sequence>
<evidence type="ECO:0000256" key="1">
    <source>
        <dbReference type="ARBA" id="ARBA00022679"/>
    </source>
</evidence>
<keyword evidence="2 3" id="KW-0418">Kinase</keyword>
<name>A0A485M2E8_9ZZZZ</name>
<dbReference type="HAMAP" id="MF_00524">
    <property type="entry name" value="Glucokinase"/>
    <property type="match status" value="1"/>
</dbReference>
<dbReference type="EMBL" id="CAADRM010000115">
    <property type="protein sequence ID" value="VFU16066.1"/>
    <property type="molecule type" value="Genomic_DNA"/>
</dbReference>
<dbReference type="PANTHER" id="PTHR47363">
    <property type="entry name" value="GLUCOKINASE"/>
    <property type="match status" value="1"/>
</dbReference>
<dbReference type="SUPFAM" id="SSF53067">
    <property type="entry name" value="Actin-like ATPase domain"/>
    <property type="match status" value="1"/>
</dbReference>
<dbReference type="EC" id="2.7.1.2" evidence="3"/>
<reference evidence="3" key="1">
    <citation type="submission" date="2019-03" db="EMBL/GenBank/DDBJ databases">
        <authorList>
            <person name="Hao L."/>
        </authorList>
    </citation>
    <scope>NUCLEOTIDE SEQUENCE</scope>
</reference>
<accession>A0A485M2E8</accession>
<keyword evidence="1 3" id="KW-0808">Transferase</keyword>
<gene>
    <name evidence="3" type="primary">glk</name>
    <name evidence="3" type="ORF">SCFA_500006</name>
</gene>
<dbReference type="InterPro" id="IPR043129">
    <property type="entry name" value="ATPase_NBD"/>
</dbReference>
<dbReference type="CDD" id="cd24008">
    <property type="entry name" value="ASKHA_NBD_GLK"/>
    <property type="match status" value="1"/>
</dbReference>
<dbReference type="Gene3D" id="3.40.367.20">
    <property type="match status" value="1"/>
</dbReference>
<evidence type="ECO:0000256" key="2">
    <source>
        <dbReference type="ARBA" id="ARBA00022777"/>
    </source>
</evidence>
<protein>
    <submittedName>
        <fullName evidence="3">Glucokinase</fullName>
        <ecNumber evidence="3">2.7.1.2</ecNumber>
    </submittedName>
</protein>
<dbReference type="GO" id="GO:0006096">
    <property type="term" value="P:glycolytic process"/>
    <property type="evidence" value="ECO:0007669"/>
    <property type="project" value="InterPro"/>
</dbReference>
<dbReference type="Pfam" id="PF02685">
    <property type="entry name" value="Glucokinase"/>
    <property type="match status" value="1"/>
</dbReference>
<organism evidence="3">
    <name type="scientific">anaerobic digester metagenome</name>
    <dbReference type="NCBI Taxonomy" id="1263854"/>
    <lineage>
        <taxon>unclassified sequences</taxon>
        <taxon>metagenomes</taxon>
        <taxon>ecological metagenomes</taxon>
    </lineage>
</organism>
<dbReference type="GO" id="GO:0005524">
    <property type="term" value="F:ATP binding"/>
    <property type="evidence" value="ECO:0007669"/>
    <property type="project" value="InterPro"/>
</dbReference>
<dbReference type="GO" id="GO:0004340">
    <property type="term" value="F:glucokinase activity"/>
    <property type="evidence" value="ECO:0007669"/>
    <property type="project" value="UniProtKB-EC"/>
</dbReference>
<dbReference type="PANTHER" id="PTHR47363:SF1">
    <property type="entry name" value="GLUCOKINASE"/>
    <property type="match status" value="1"/>
</dbReference>
<evidence type="ECO:0000313" key="3">
    <source>
        <dbReference type="EMBL" id="VFU16066.1"/>
    </source>
</evidence>